<gene>
    <name evidence="2" type="ORF">HYY20_06310</name>
</gene>
<proteinExistence type="predicted"/>
<accession>A0A932FWM0</accession>
<evidence type="ECO:0000313" key="3">
    <source>
        <dbReference type="Proteomes" id="UP000769766"/>
    </source>
</evidence>
<protein>
    <recommendedName>
        <fullName evidence="4">YtkA-like domain-containing protein</fullName>
    </recommendedName>
</protein>
<feature type="transmembrane region" description="Helical" evidence="1">
    <location>
        <begin position="162"/>
        <end position="185"/>
    </location>
</feature>
<evidence type="ECO:0008006" key="4">
    <source>
        <dbReference type="Google" id="ProtNLM"/>
    </source>
</evidence>
<sequence>MHFRMGIVWILLVAGGIVLSLRLADAHHGGLALEEEEETDTEATQWQQEVLVHGYRVKFLSYPRVPAVNEETRLVFEIQSADTGLYVSDLKTGLQIRGPGRMKGSLQVPAVAGVPGYYEGRYRFPQAGSYRITFKTQVEGKALVGEFTEKVGPTQTAVDPRYILVGNGAVALASAVTLVGAVLSLRRWMVGY</sequence>
<dbReference type="EMBL" id="JACPRF010000192">
    <property type="protein sequence ID" value="MBI2876477.1"/>
    <property type="molecule type" value="Genomic_DNA"/>
</dbReference>
<evidence type="ECO:0000313" key="2">
    <source>
        <dbReference type="EMBL" id="MBI2876477.1"/>
    </source>
</evidence>
<name>A0A932FWM0_UNCTE</name>
<evidence type="ECO:0000256" key="1">
    <source>
        <dbReference type="SAM" id="Phobius"/>
    </source>
</evidence>
<organism evidence="2 3">
    <name type="scientific">Tectimicrobiota bacterium</name>
    <dbReference type="NCBI Taxonomy" id="2528274"/>
    <lineage>
        <taxon>Bacteria</taxon>
        <taxon>Pseudomonadati</taxon>
        <taxon>Nitrospinota/Tectimicrobiota group</taxon>
        <taxon>Candidatus Tectimicrobiota</taxon>
    </lineage>
</organism>
<dbReference type="AlphaFoldDB" id="A0A932FWM0"/>
<comment type="caution">
    <text evidence="2">The sequence shown here is derived from an EMBL/GenBank/DDBJ whole genome shotgun (WGS) entry which is preliminary data.</text>
</comment>
<dbReference type="Proteomes" id="UP000769766">
    <property type="component" value="Unassembled WGS sequence"/>
</dbReference>
<keyword evidence="1" id="KW-1133">Transmembrane helix</keyword>
<keyword evidence="1" id="KW-0812">Transmembrane</keyword>
<keyword evidence="1" id="KW-0472">Membrane</keyword>
<reference evidence="2" key="1">
    <citation type="submission" date="2020-07" db="EMBL/GenBank/DDBJ databases">
        <title>Huge and variable diversity of episymbiotic CPR bacteria and DPANN archaea in groundwater ecosystems.</title>
        <authorList>
            <person name="He C.Y."/>
            <person name="Keren R."/>
            <person name="Whittaker M."/>
            <person name="Farag I.F."/>
            <person name="Doudna J."/>
            <person name="Cate J.H.D."/>
            <person name="Banfield J.F."/>
        </authorList>
    </citation>
    <scope>NUCLEOTIDE SEQUENCE</scope>
    <source>
        <strain evidence="2">NC_groundwater_672_Ag_B-0.1um_62_36</strain>
    </source>
</reference>